<dbReference type="EMBL" id="CACVKT020008046">
    <property type="protein sequence ID" value="CAC5412541.1"/>
    <property type="molecule type" value="Genomic_DNA"/>
</dbReference>
<organism evidence="1 2">
    <name type="scientific">Mytilus coruscus</name>
    <name type="common">Sea mussel</name>
    <dbReference type="NCBI Taxonomy" id="42192"/>
    <lineage>
        <taxon>Eukaryota</taxon>
        <taxon>Metazoa</taxon>
        <taxon>Spiralia</taxon>
        <taxon>Lophotrochozoa</taxon>
        <taxon>Mollusca</taxon>
        <taxon>Bivalvia</taxon>
        <taxon>Autobranchia</taxon>
        <taxon>Pteriomorphia</taxon>
        <taxon>Mytilida</taxon>
        <taxon>Mytiloidea</taxon>
        <taxon>Mytilidae</taxon>
        <taxon>Mytilinae</taxon>
        <taxon>Mytilus</taxon>
    </lineage>
</organism>
<dbReference type="GO" id="GO:0004674">
    <property type="term" value="F:protein serine/threonine kinase activity"/>
    <property type="evidence" value="ECO:0007669"/>
    <property type="project" value="InterPro"/>
</dbReference>
<dbReference type="OrthoDB" id="6055567at2759"/>
<sequence>MRCDAEGYTTPVFSSLSIYMKLWKTKHLPVVPVNQCLLCSSRFGRRCEVTRHLRFYHHYSVEMAKECAAGLQHDQLTNMNFKDLGEVLPRRTKSRVNEEAREAARRQREAYLKANRVEFPNFFGAITVPRDNVDYVFDVPSVGQRLQLTNKPGCNKKRYC</sequence>
<keyword evidence="2" id="KW-1185">Reference proteome</keyword>
<dbReference type="InterPro" id="IPR023142">
    <property type="entry name" value="MAST_pre-PK_dom_sf"/>
</dbReference>
<protein>
    <submittedName>
        <fullName evidence="1">Uncharacterized protein</fullName>
    </submittedName>
</protein>
<accession>A0A6J8E0J7</accession>
<reference evidence="1 2" key="1">
    <citation type="submission" date="2020-06" db="EMBL/GenBank/DDBJ databases">
        <authorList>
            <person name="Li R."/>
            <person name="Bekaert M."/>
        </authorList>
    </citation>
    <scope>NUCLEOTIDE SEQUENCE [LARGE SCALE GENOMIC DNA]</scope>
    <source>
        <strain evidence="2">wild</strain>
    </source>
</reference>
<evidence type="ECO:0000313" key="2">
    <source>
        <dbReference type="Proteomes" id="UP000507470"/>
    </source>
</evidence>
<dbReference type="Proteomes" id="UP000507470">
    <property type="component" value="Unassembled WGS sequence"/>
</dbReference>
<dbReference type="AlphaFoldDB" id="A0A6J8E0J7"/>
<evidence type="ECO:0000313" key="1">
    <source>
        <dbReference type="EMBL" id="CAC5412541.1"/>
    </source>
</evidence>
<name>A0A6J8E0J7_MYTCO</name>
<proteinExistence type="predicted"/>
<gene>
    <name evidence="1" type="ORF">MCOR_45540</name>
</gene>
<dbReference type="SUPFAM" id="SSF140482">
    <property type="entry name" value="MAST3 pre-PK domain-like"/>
    <property type="match status" value="1"/>
</dbReference>